<dbReference type="RefSeq" id="WP_118917338.1">
    <property type="nucleotide sequence ID" value="NZ_CP032097.1"/>
</dbReference>
<organism evidence="2 4">
    <name type="scientific">Arcobacter ellisii</name>
    <dbReference type="NCBI Taxonomy" id="913109"/>
    <lineage>
        <taxon>Bacteria</taxon>
        <taxon>Pseudomonadati</taxon>
        <taxon>Campylobacterota</taxon>
        <taxon>Epsilonproteobacteria</taxon>
        <taxon>Campylobacterales</taxon>
        <taxon>Arcobacteraceae</taxon>
        <taxon>Arcobacter</taxon>
    </lineage>
</organism>
<name>A0A347U8H3_9BACT</name>
<dbReference type="AlphaFoldDB" id="A0A347U8H3"/>
<protein>
    <submittedName>
        <fullName evidence="2">Uncharacterized protein</fullName>
    </submittedName>
</protein>
<evidence type="ECO:0000313" key="1">
    <source>
        <dbReference type="EMBL" id="AXX95151.1"/>
    </source>
</evidence>
<dbReference type="EMBL" id="NXIG01000015">
    <property type="protein sequence ID" value="RXI29039.1"/>
    <property type="molecule type" value="Genomic_DNA"/>
</dbReference>
<dbReference type="EMBL" id="CP032097">
    <property type="protein sequence ID" value="AXX95151.1"/>
    <property type="molecule type" value="Genomic_DNA"/>
</dbReference>
<keyword evidence="3" id="KW-1185">Reference proteome</keyword>
<accession>A0A347U8H3</accession>
<dbReference type="Proteomes" id="UP000290588">
    <property type="component" value="Unassembled WGS sequence"/>
</dbReference>
<evidence type="ECO:0000313" key="2">
    <source>
        <dbReference type="EMBL" id="RXI29039.1"/>
    </source>
</evidence>
<dbReference type="Proteomes" id="UP000262582">
    <property type="component" value="Chromosome"/>
</dbReference>
<dbReference type="OrthoDB" id="5334833at2"/>
<proteinExistence type="predicted"/>
<gene>
    <name evidence="1" type="ORF">AELL_1489</name>
    <name evidence="2" type="ORF">CP962_12525</name>
</gene>
<dbReference type="KEGG" id="aell:AELL_1489"/>
<sequence length="68" mass="7886">MSEHNEIVIDEWDLKLDKMIVELKNCQESNSLKSCTPCSQFFECELRKRYVIAVYESMNKGSGGGFEF</sequence>
<reference evidence="1 3" key="2">
    <citation type="submission" date="2018-08" db="EMBL/GenBank/DDBJ databases">
        <title>Complete genome of the Arcobacter ellisii type strain LMG 26155.</title>
        <authorList>
            <person name="Miller W.G."/>
            <person name="Yee E."/>
            <person name="Bono J.L."/>
        </authorList>
    </citation>
    <scope>NUCLEOTIDE SEQUENCE [LARGE SCALE GENOMIC DNA]</scope>
    <source>
        <strain evidence="1 3">LMG 26155</strain>
    </source>
</reference>
<evidence type="ECO:0000313" key="3">
    <source>
        <dbReference type="Proteomes" id="UP000262582"/>
    </source>
</evidence>
<evidence type="ECO:0000313" key="4">
    <source>
        <dbReference type="Proteomes" id="UP000290588"/>
    </source>
</evidence>
<reference evidence="2 4" key="1">
    <citation type="submission" date="2017-09" db="EMBL/GenBank/DDBJ databases">
        <title>Genomics of the genus Arcobacter.</title>
        <authorList>
            <person name="Perez-Cataluna A."/>
            <person name="Figueras M.J."/>
            <person name="Salas-Masso N."/>
        </authorList>
    </citation>
    <scope>NUCLEOTIDE SEQUENCE [LARGE SCALE GENOMIC DNA]</scope>
    <source>
        <strain evidence="2 4">CECT 7837</strain>
    </source>
</reference>